<evidence type="ECO:0000313" key="2">
    <source>
        <dbReference type="EMBL" id="GEP54962.1"/>
    </source>
</evidence>
<protein>
    <submittedName>
        <fullName evidence="2">Uncharacterized protein</fullName>
    </submittedName>
</protein>
<dbReference type="CDD" id="cd13426">
    <property type="entry name" value="Peptidase_G1"/>
    <property type="match status" value="1"/>
</dbReference>
<feature type="compositionally biased region" description="Pro residues" evidence="1">
    <location>
        <begin position="8"/>
        <end position="19"/>
    </location>
</feature>
<gene>
    <name evidence="2" type="ORF">RSO01_21280</name>
</gene>
<evidence type="ECO:0000313" key="3">
    <source>
        <dbReference type="Proteomes" id="UP000321058"/>
    </source>
</evidence>
<dbReference type="InterPro" id="IPR013320">
    <property type="entry name" value="ConA-like_dom_sf"/>
</dbReference>
<reference evidence="2 3" key="1">
    <citation type="submission" date="2019-07" db="EMBL/GenBank/DDBJ databases">
        <title>Whole genome shotgun sequence of Reyranella soli NBRC 108950.</title>
        <authorList>
            <person name="Hosoyama A."/>
            <person name="Uohara A."/>
            <person name="Ohji S."/>
            <person name="Ichikawa N."/>
        </authorList>
    </citation>
    <scope>NUCLEOTIDE SEQUENCE [LARGE SCALE GENOMIC DNA]</scope>
    <source>
        <strain evidence="2 3">NBRC 108950</strain>
    </source>
</reference>
<dbReference type="Gene3D" id="2.60.120.700">
    <property type="entry name" value="Peptidase G1"/>
    <property type="match status" value="1"/>
</dbReference>
<accession>A0A512N7L1</accession>
<sequence length="410" mass="45141">MDMTIEQQPPPESSGPPKQPIKNALFDPIVAELDLRVFRRKLNVLPDNFNPLDPKLQVDDFVRLGLPPRPSDADALRLWLEMIPPGLKIMPPFEEGNLGVYMLRADMAVGVTRFSADQGDEDVTQARVGWIPRGRLSSSRNWSGAAIFANHGDRFSQVIASWTVPEVKAGDGDGPWVCSTWIGIDGFRRWMKSMPQMGTTQIVGDTGERDDAGNLLPQYFAWWQWWLRGRTIQVPVVFPTATIAPGKKVYCCVTLLPPDQPDPGDRHHVQFFLRVDGTGYPVMLAPPPTNDPADIDGGRRVPASGASAEWILERPTALHDSPNGNVKEGDLFPLPEFASAGADDFAASLAADPDPMVVASIAALPITPSTNFRTPLKLRMMEHRRDPSRVAVIAKPIEAKDGKVTIAYQD</sequence>
<dbReference type="EMBL" id="BKAJ01000033">
    <property type="protein sequence ID" value="GEP54962.1"/>
    <property type="molecule type" value="Genomic_DNA"/>
</dbReference>
<proteinExistence type="predicted"/>
<dbReference type="InterPro" id="IPR038656">
    <property type="entry name" value="Peptidase_G1_sf"/>
</dbReference>
<dbReference type="InterPro" id="IPR000250">
    <property type="entry name" value="Peptidase_G1"/>
</dbReference>
<dbReference type="OrthoDB" id="7988450at2"/>
<dbReference type="GO" id="GO:0070007">
    <property type="term" value="F:glutamic-type endopeptidase activity"/>
    <property type="evidence" value="ECO:0007669"/>
    <property type="project" value="InterPro"/>
</dbReference>
<dbReference type="Proteomes" id="UP000321058">
    <property type="component" value="Unassembled WGS sequence"/>
</dbReference>
<dbReference type="Pfam" id="PF01828">
    <property type="entry name" value="Peptidase_A4"/>
    <property type="match status" value="1"/>
</dbReference>
<dbReference type="AlphaFoldDB" id="A0A512N7L1"/>
<comment type="caution">
    <text evidence="2">The sequence shown here is derived from an EMBL/GenBank/DDBJ whole genome shotgun (WGS) entry which is preliminary data.</text>
</comment>
<dbReference type="GO" id="GO:0006508">
    <property type="term" value="P:proteolysis"/>
    <property type="evidence" value="ECO:0007669"/>
    <property type="project" value="InterPro"/>
</dbReference>
<feature type="region of interest" description="Disordered" evidence="1">
    <location>
        <begin position="1"/>
        <end position="21"/>
    </location>
</feature>
<dbReference type="SUPFAM" id="SSF49899">
    <property type="entry name" value="Concanavalin A-like lectins/glucanases"/>
    <property type="match status" value="1"/>
</dbReference>
<name>A0A512N7L1_9HYPH</name>
<organism evidence="2 3">
    <name type="scientific">Reyranella soli</name>
    <dbReference type="NCBI Taxonomy" id="1230389"/>
    <lineage>
        <taxon>Bacteria</taxon>
        <taxon>Pseudomonadati</taxon>
        <taxon>Pseudomonadota</taxon>
        <taxon>Alphaproteobacteria</taxon>
        <taxon>Hyphomicrobiales</taxon>
        <taxon>Reyranellaceae</taxon>
        <taxon>Reyranella</taxon>
    </lineage>
</organism>
<evidence type="ECO:0000256" key="1">
    <source>
        <dbReference type="SAM" id="MobiDB-lite"/>
    </source>
</evidence>
<keyword evidence="3" id="KW-1185">Reference proteome</keyword>